<comment type="caution">
    <text evidence="3">The sequence shown here is derived from an EMBL/GenBank/DDBJ whole genome shotgun (WGS) entry which is preliminary data.</text>
</comment>
<dbReference type="InterPro" id="IPR013144">
    <property type="entry name" value="CRA_dom"/>
</dbReference>
<gene>
    <name evidence="3" type="ORF">FFLO_04674</name>
</gene>
<name>A0A8K0JJV9_9TREE</name>
<dbReference type="InterPro" id="IPR024964">
    <property type="entry name" value="CTLH/CRA"/>
</dbReference>
<feature type="domain" description="CRA" evidence="2">
    <location>
        <begin position="325"/>
        <end position="418"/>
    </location>
</feature>
<evidence type="ECO:0000313" key="4">
    <source>
        <dbReference type="Proteomes" id="UP000812966"/>
    </source>
</evidence>
<sequence length="454" mass="49096">MMSSSISELASIIDPSIIATTMTITTPGTAADSMRESTIMPSVNGWPGPQSVGSTVTNGNGKTKAGGHEADVDVDMDLDGARPARPELSRKHPSMNDITRKKNREAWIMNIEWRKEIRDSIRSGDIVRGMDLLRRYFPSVLQNYGSTGPKAEYKTISADGDAADETESHASSWDDGSESNDSDGSGESASDREESDVDEEETYRVPGHDEMASTTSVAFPGIKTGVTPASLYLNLEIQSFIENVRQLEASSDAEMDFSSMASSMHSEMAAADGLKNGKTALSSFAPSRDSTSSPDLSARPRNGDVLGGSSSKSSRTLACVAQAQKLYAEATNYMSEDAAEPFINTIESVTALLAYTDMASSPLKCWLDTKRRFTLAETVNSAILARSNPDRQYSRSRLETIARQTSVVVSTCKSRGFDVSPPWKVDKEGIAMASLANMVTAKQSFDLRTFLSER</sequence>
<feature type="region of interest" description="Disordered" evidence="1">
    <location>
        <begin position="159"/>
        <end position="216"/>
    </location>
</feature>
<keyword evidence="4" id="KW-1185">Reference proteome</keyword>
<organism evidence="3 4">
    <name type="scientific">Filobasidium floriforme</name>
    <dbReference type="NCBI Taxonomy" id="5210"/>
    <lineage>
        <taxon>Eukaryota</taxon>
        <taxon>Fungi</taxon>
        <taxon>Dikarya</taxon>
        <taxon>Basidiomycota</taxon>
        <taxon>Agaricomycotina</taxon>
        <taxon>Tremellomycetes</taxon>
        <taxon>Filobasidiales</taxon>
        <taxon>Filobasidiaceae</taxon>
        <taxon>Filobasidium</taxon>
    </lineage>
</organism>
<dbReference type="Proteomes" id="UP000812966">
    <property type="component" value="Unassembled WGS sequence"/>
</dbReference>
<feature type="compositionally biased region" description="Polar residues" evidence="1">
    <location>
        <begin position="279"/>
        <end position="295"/>
    </location>
</feature>
<feature type="region of interest" description="Disordered" evidence="1">
    <location>
        <begin position="279"/>
        <end position="312"/>
    </location>
</feature>
<feature type="compositionally biased region" description="Basic and acidic residues" evidence="1">
    <location>
        <begin position="202"/>
        <end position="211"/>
    </location>
</feature>
<reference evidence="3" key="1">
    <citation type="submission" date="2020-04" db="EMBL/GenBank/DDBJ databases">
        <title>Analysis of mating type loci in Filobasidium floriforme.</title>
        <authorList>
            <person name="Nowrousian M."/>
        </authorList>
    </citation>
    <scope>NUCLEOTIDE SEQUENCE</scope>
    <source>
        <strain evidence="3">CBS 6242</strain>
    </source>
</reference>
<accession>A0A8K0JJV9</accession>
<dbReference type="SMART" id="SM00757">
    <property type="entry name" value="CRA"/>
    <property type="match status" value="1"/>
</dbReference>
<proteinExistence type="predicted"/>
<dbReference type="AlphaFoldDB" id="A0A8K0JJV9"/>
<evidence type="ECO:0000313" key="3">
    <source>
        <dbReference type="EMBL" id="KAG7530946.1"/>
    </source>
</evidence>
<protein>
    <recommendedName>
        <fullName evidence="2">CRA domain-containing protein</fullName>
    </recommendedName>
</protein>
<evidence type="ECO:0000256" key="1">
    <source>
        <dbReference type="SAM" id="MobiDB-lite"/>
    </source>
</evidence>
<dbReference type="EMBL" id="JABELV010000103">
    <property type="protein sequence ID" value="KAG7530946.1"/>
    <property type="molecule type" value="Genomic_DNA"/>
</dbReference>
<evidence type="ECO:0000259" key="2">
    <source>
        <dbReference type="SMART" id="SM00757"/>
    </source>
</evidence>
<dbReference type="Pfam" id="PF10607">
    <property type="entry name" value="CTLH"/>
    <property type="match status" value="1"/>
</dbReference>